<accession>A0A370NAG2</accession>
<dbReference type="InterPro" id="IPR007159">
    <property type="entry name" value="SpoVT-AbrB_dom"/>
</dbReference>
<keyword evidence="2 4" id="KW-0238">DNA-binding</keyword>
<reference evidence="5" key="1">
    <citation type="submission" date="2018-06" db="EMBL/GenBank/DDBJ databases">
        <authorList>
            <person name="Feng T."/>
            <person name="Jeon C.O."/>
        </authorList>
    </citation>
    <scope>NUCLEOTIDE SEQUENCE [LARGE SCALE GENOMIC DNA]</scope>
    <source>
        <strain evidence="5">S23</strain>
    </source>
</reference>
<evidence type="ECO:0000313" key="4">
    <source>
        <dbReference type="EMBL" id="RDK02600.1"/>
    </source>
</evidence>
<dbReference type="Gene3D" id="2.10.260.10">
    <property type="match status" value="1"/>
</dbReference>
<dbReference type="Pfam" id="PF04014">
    <property type="entry name" value="MazE_antitoxin"/>
    <property type="match status" value="1"/>
</dbReference>
<dbReference type="InterPro" id="IPR047976">
    <property type="entry name" value="Anti_VapB2-like"/>
</dbReference>
<dbReference type="GO" id="GO:0003677">
    <property type="term" value="F:DNA binding"/>
    <property type="evidence" value="ECO:0007669"/>
    <property type="project" value="UniProtKB-UniRule"/>
</dbReference>
<dbReference type="NCBIfam" id="NF040493">
    <property type="entry name" value="TA_anti_VapB"/>
    <property type="match status" value="1"/>
</dbReference>
<feature type="domain" description="SpoVT-AbrB" evidence="3">
    <location>
        <begin position="4"/>
        <end position="44"/>
    </location>
</feature>
<dbReference type="Proteomes" id="UP000255165">
    <property type="component" value="Unassembled WGS sequence"/>
</dbReference>
<dbReference type="RefSeq" id="WP_041681733.1">
    <property type="nucleotide sequence ID" value="NZ_QKWJ01000135.1"/>
</dbReference>
<keyword evidence="5" id="KW-1185">Reference proteome</keyword>
<dbReference type="InterPro" id="IPR051734">
    <property type="entry name" value="VapB_TA_antitoxins"/>
</dbReference>
<evidence type="ECO:0000256" key="2">
    <source>
        <dbReference type="PROSITE-ProRule" id="PRU01076"/>
    </source>
</evidence>
<dbReference type="PANTHER" id="PTHR37550">
    <property type="entry name" value="ANTITOXIN VAPB1"/>
    <property type="match status" value="1"/>
</dbReference>
<comment type="caution">
    <text evidence="4">The sequence shown here is derived from an EMBL/GenBank/DDBJ whole genome shotgun (WGS) entry which is preliminary data.</text>
</comment>
<dbReference type="PANTHER" id="PTHR37550:SF1">
    <property type="entry name" value="SSL1300 PROTEIN"/>
    <property type="match status" value="1"/>
</dbReference>
<dbReference type="EMBL" id="QKWJ01000135">
    <property type="protein sequence ID" value="RDK02600.1"/>
    <property type="molecule type" value="Genomic_DNA"/>
</dbReference>
<dbReference type="InterPro" id="IPR037914">
    <property type="entry name" value="SpoVT-AbrB_sf"/>
</dbReference>
<organism evidence="4 5">
    <name type="scientific">Cupriavidus lacunae</name>
    <dbReference type="NCBI Taxonomy" id="2666307"/>
    <lineage>
        <taxon>Bacteria</taxon>
        <taxon>Pseudomonadati</taxon>
        <taxon>Pseudomonadota</taxon>
        <taxon>Betaproteobacteria</taxon>
        <taxon>Burkholderiales</taxon>
        <taxon>Burkholderiaceae</taxon>
        <taxon>Cupriavidus</taxon>
    </lineage>
</organism>
<dbReference type="AlphaFoldDB" id="A0A370NAG2"/>
<dbReference type="SUPFAM" id="SSF89447">
    <property type="entry name" value="AbrB/MazE/MraZ-like"/>
    <property type="match status" value="1"/>
</dbReference>
<evidence type="ECO:0000259" key="3">
    <source>
        <dbReference type="PROSITE" id="PS51740"/>
    </source>
</evidence>
<name>A0A370NAG2_9BURK</name>
<protein>
    <submittedName>
        <fullName evidence="4">AbrB/MazE/SpoVT family DNA-binding domain-containing protein</fullName>
    </submittedName>
</protein>
<gene>
    <name evidence="4" type="ORF">DN412_40380</name>
</gene>
<evidence type="ECO:0000313" key="5">
    <source>
        <dbReference type="Proteomes" id="UP000255165"/>
    </source>
</evidence>
<dbReference type="PROSITE" id="PS51740">
    <property type="entry name" value="SPOVT_ABRB"/>
    <property type="match status" value="1"/>
</dbReference>
<sequence>MEFAKIFRHGGSQAVRLPKDFRFDSAEVRIRRHGAAVILEPVPQDWAWLTPLIGPVDADFESAAVTQPAGQERPGLDVFE</sequence>
<comment type="similarity">
    <text evidence="1">Belongs to the VapB family.</text>
</comment>
<proteinExistence type="inferred from homology"/>
<evidence type="ECO:0000256" key="1">
    <source>
        <dbReference type="ARBA" id="ARBA00007924"/>
    </source>
</evidence>